<dbReference type="EMBL" id="AFVQ02000095">
    <property type="protein sequence ID" value="KLI02523.1"/>
    <property type="molecule type" value="Genomic_DNA"/>
</dbReference>
<dbReference type="GO" id="GO:0003677">
    <property type="term" value="F:DNA binding"/>
    <property type="evidence" value="ECO:0007669"/>
    <property type="project" value="InterPro"/>
</dbReference>
<gene>
    <name evidence="2" type="ORF">SINU_07680</name>
</gene>
<protein>
    <recommendedName>
        <fullName evidence="1">HTH cro/C1-type domain-containing protein</fullName>
    </recommendedName>
</protein>
<dbReference type="InterPro" id="IPR001387">
    <property type="entry name" value="Cro/C1-type_HTH"/>
</dbReference>
<name>A0A0U1QNZ0_9BACL</name>
<dbReference type="SUPFAM" id="SSF47413">
    <property type="entry name" value="lambda repressor-like DNA-binding domains"/>
    <property type="match status" value="1"/>
</dbReference>
<sequence>MVFPNGNYEGGDQVGIKNRVPYLKVKAFLVERELSYKDVSDIINVTPGTVSKKLNGFGGDFTLKEVKLLNQRLGIPVVYFFELDVPKKEH</sequence>
<comment type="caution">
    <text evidence="2">The sequence shown here is derived from an EMBL/GenBank/DDBJ whole genome shotgun (WGS) entry which is preliminary data.</text>
</comment>
<dbReference type="Pfam" id="PF01381">
    <property type="entry name" value="HTH_3"/>
    <property type="match status" value="1"/>
</dbReference>
<evidence type="ECO:0000313" key="3">
    <source>
        <dbReference type="Proteomes" id="UP000035553"/>
    </source>
</evidence>
<proteinExistence type="predicted"/>
<keyword evidence="3" id="KW-1185">Reference proteome</keyword>
<dbReference type="AlphaFoldDB" id="A0A0U1QNZ0"/>
<evidence type="ECO:0000259" key="1">
    <source>
        <dbReference type="Pfam" id="PF01381"/>
    </source>
</evidence>
<feature type="domain" description="HTH cro/C1-type" evidence="1">
    <location>
        <begin position="26"/>
        <end position="80"/>
    </location>
</feature>
<evidence type="ECO:0000313" key="2">
    <source>
        <dbReference type="EMBL" id="KLI02523.1"/>
    </source>
</evidence>
<dbReference type="InterPro" id="IPR010982">
    <property type="entry name" value="Lambda_DNA-bd_dom_sf"/>
</dbReference>
<organism evidence="2 3">
    <name type="scientific">Sporolactobacillus inulinus CASD</name>
    <dbReference type="NCBI Taxonomy" id="1069536"/>
    <lineage>
        <taxon>Bacteria</taxon>
        <taxon>Bacillati</taxon>
        <taxon>Bacillota</taxon>
        <taxon>Bacilli</taxon>
        <taxon>Bacillales</taxon>
        <taxon>Sporolactobacillaceae</taxon>
        <taxon>Sporolactobacillus</taxon>
    </lineage>
</organism>
<accession>A0A0U1QNZ0</accession>
<reference evidence="2 3" key="1">
    <citation type="journal article" date="2011" name="J. Bacteriol.">
        <title>Draft genome sequence of Sporolactobacillus inulinus strain CASD, an efficient D-lactic acid-producing bacterium with high-concentration lactate tolerance capability.</title>
        <authorList>
            <person name="Yu B."/>
            <person name="Su F."/>
            <person name="Wang L."/>
            <person name="Xu K."/>
            <person name="Zhao B."/>
            <person name="Xu P."/>
        </authorList>
    </citation>
    <scope>NUCLEOTIDE SEQUENCE [LARGE SCALE GENOMIC DNA]</scope>
    <source>
        <strain evidence="2 3">CASD</strain>
    </source>
</reference>
<dbReference type="Proteomes" id="UP000035553">
    <property type="component" value="Unassembled WGS sequence"/>
</dbReference>